<dbReference type="PANTHER" id="PTHR28142:SF1">
    <property type="entry name" value="MITOCHONDRIAL INNER MEMBRANE I-AAA PROTEASE SUPERCOMPLEX SUBUNIT MGR3-RELATED"/>
    <property type="match status" value="1"/>
</dbReference>
<dbReference type="InterPro" id="IPR040201">
    <property type="entry name" value="Mrg3-like"/>
</dbReference>
<organism evidence="1 2">
    <name type="scientific">Austropuccinia psidii MF-1</name>
    <dbReference type="NCBI Taxonomy" id="1389203"/>
    <lineage>
        <taxon>Eukaryota</taxon>
        <taxon>Fungi</taxon>
        <taxon>Dikarya</taxon>
        <taxon>Basidiomycota</taxon>
        <taxon>Pucciniomycotina</taxon>
        <taxon>Pucciniomycetes</taxon>
        <taxon>Pucciniales</taxon>
        <taxon>Sphaerophragmiaceae</taxon>
        <taxon>Austropuccinia</taxon>
    </lineage>
</organism>
<dbReference type="OrthoDB" id="10050400at2759"/>
<comment type="caution">
    <text evidence="1">The sequence shown here is derived from an EMBL/GenBank/DDBJ whole genome shotgun (WGS) entry which is preliminary data.</text>
</comment>
<dbReference type="AlphaFoldDB" id="A0A9Q3HKE5"/>
<gene>
    <name evidence="1" type="ORF">O181_047207</name>
</gene>
<accession>A0A9Q3HKE5</accession>
<sequence length="439" mass="49638">MSFLFPTYSKKSIPNLCRVRWPRLRPDSTAHILRRTPSITPSRLEKFQDRWSSNVSSYQRNSMQGSSKIGVILIVLASSGYLIYRYPFNAPQPLPASLDRLLRLALHAEYEKDYRESERIFEKSYDLSLKMVDQKTEGVQMDWMKTTGVGIRWAGLLENIGQLEKAANVYEKVYKDLDQAARQKNLNRSEILRRVQLAQKLAELYQAINTLPDRSLADQQALNSKIEHYLTTSLEEMLRLVKRSPETAHERSNLDKGLEEPDLPTWIKKSDLGGCLESLAEFYARNGNVNFALPLYLSAINIILPPKVPKSHSTPTDQDRCHAAMLMNNLSQLLTQATLAAENQSNPRVSDATAWANKSFDISQSVLAKVPQNLAAIRENSLTECLSVKLVSRHNMASLAEMRGEKALAKKLYAETKAEAELHGIPLPIALAEQGFKRN</sequence>
<dbReference type="EMBL" id="AVOT02019743">
    <property type="protein sequence ID" value="MBW0507492.1"/>
    <property type="molecule type" value="Genomic_DNA"/>
</dbReference>
<protein>
    <submittedName>
        <fullName evidence="1">Uncharacterized protein</fullName>
    </submittedName>
</protein>
<dbReference type="Proteomes" id="UP000765509">
    <property type="component" value="Unassembled WGS sequence"/>
</dbReference>
<proteinExistence type="predicted"/>
<reference evidence="1" key="1">
    <citation type="submission" date="2021-03" db="EMBL/GenBank/DDBJ databases">
        <title>Draft genome sequence of rust myrtle Austropuccinia psidii MF-1, a brazilian biotype.</title>
        <authorList>
            <person name="Quecine M.C."/>
            <person name="Pachon D.M.R."/>
            <person name="Bonatelli M.L."/>
            <person name="Correr F.H."/>
            <person name="Franceschini L.M."/>
            <person name="Leite T.F."/>
            <person name="Margarido G.R.A."/>
            <person name="Almeida C.A."/>
            <person name="Ferrarezi J.A."/>
            <person name="Labate C.A."/>
        </authorList>
    </citation>
    <scope>NUCLEOTIDE SEQUENCE</scope>
    <source>
        <strain evidence="1">MF-1</strain>
    </source>
</reference>
<keyword evidence="2" id="KW-1185">Reference proteome</keyword>
<evidence type="ECO:0000313" key="1">
    <source>
        <dbReference type="EMBL" id="MBW0507492.1"/>
    </source>
</evidence>
<evidence type="ECO:0000313" key="2">
    <source>
        <dbReference type="Proteomes" id="UP000765509"/>
    </source>
</evidence>
<dbReference type="PANTHER" id="PTHR28142">
    <property type="entry name" value="MITOCHONDRIAL INNER MEMBRANE I-AAA PROTEASE SUPERCOMPLEX SUBUNIT MGR3-RELATED"/>
    <property type="match status" value="1"/>
</dbReference>
<name>A0A9Q3HKE5_9BASI</name>